<dbReference type="EMBL" id="AP022560">
    <property type="protein sequence ID" value="BBX04823.1"/>
    <property type="molecule type" value="Genomic_DNA"/>
</dbReference>
<dbReference type="InterPro" id="IPR050109">
    <property type="entry name" value="HTH-type_TetR-like_transc_reg"/>
</dbReference>
<dbReference type="InterPro" id="IPR036271">
    <property type="entry name" value="Tet_transcr_reg_TetR-rel_C_sf"/>
</dbReference>
<dbReference type="Gene3D" id="1.10.10.60">
    <property type="entry name" value="Homeodomain-like"/>
    <property type="match status" value="1"/>
</dbReference>
<dbReference type="AlphaFoldDB" id="A0AAD1HIQ2"/>
<accession>A0AAD1HIQ2</accession>
<dbReference type="PROSITE" id="PS50977">
    <property type="entry name" value="HTH_TETR_2"/>
    <property type="match status" value="1"/>
</dbReference>
<dbReference type="Proteomes" id="UP000466681">
    <property type="component" value="Chromosome"/>
</dbReference>
<dbReference type="SUPFAM" id="SSF46689">
    <property type="entry name" value="Homeodomain-like"/>
    <property type="match status" value="1"/>
</dbReference>
<keyword evidence="1" id="KW-0805">Transcription regulation</keyword>
<dbReference type="Gene3D" id="1.10.357.10">
    <property type="entry name" value="Tetracycline Repressor, domain 2"/>
    <property type="match status" value="1"/>
</dbReference>
<sequence length="207" mass="22594">MDLVSVTATYVTLSFVMMVEIGRPRDPRIDAAVLDATRELLGETDYASLSVDAIAKRAGTSKPAIYRRWPSKAHLVHEAVFPITEYTELPETGELLSDVSEMMRRSAGILTTPAALAALPGLVGELAADPTLHASLLERFVHILSDGLEEWLDVARKRGEVRPEVTSADIVDALAGITFLALITHPDTLDEKWVERTAEFITRGISA</sequence>
<dbReference type="InterPro" id="IPR009057">
    <property type="entry name" value="Homeodomain-like_sf"/>
</dbReference>
<keyword evidence="7" id="KW-1185">Reference proteome</keyword>
<dbReference type="GO" id="GO:0003700">
    <property type="term" value="F:DNA-binding transcription factor activity"/>
    <property type="evidence" value="ECO:0007669"/>
    <property type="project" value="TreeGrafter"/>
</dbReference>
<reference evidence="6 7" key="1">
    <citation type="journal article" date="2019" name="Emerg. Microbes Infect.">
        <title>Comprehensive subspecies identification of 175 nontuberculous mycobacteria species based on 7547 genomic profiles.</title>
        <authorList>
            <person name="Matsumoto Y."/>
            <person name="Kinjo T."/>
            <person name="Motooka D."/>
            <person name="Nabeya D."/>
            <person name="Jung N."/>
            <person name="Uechi K."/>
            <person name="Horii T."/>
            <person name="Iida T."/>
            <person name="Fujita J."/>
            <person name="Nakamura S."/>
        </authorList>
    </citation>
    <scope>NUCLEOTIDE SEQUENCE [LARGE SCALE GENOMIC DNA]</scope>
    <source>
        <strain evidence="6 7">JCM 6375</strain>
    </source>
</reference>
<dbReference type="GO" id="GO:0000976">
    <property type="term" value="F:transcription cis-regulatory region binding"/>
    <property type="evidence" value="ECO:0007669"/>
    <property type="project" value="TreeGrafter"/>
</dbReference>
<dbReference type="InterPro" id="IPR001647">
    <property type="entry name" value="HTH_TetR"/>
</dbReference>
<keyword evidence="2 4" id="KW-0238">DNA-binding</keyword>
<feature type="domain" description="HTH tetR-type" evidence="5">
    <location>
        <begin position="27"/>
        <end position="87"/>
    </location>
</feature>
<proteinExistence type="predicted"/>
<dbReference type="PRINTS" id="PR00455">
    <property type="entry name" value="HTHTETR"/>
</dbReference>
<dbReference type="Pfam" id="PF16859">
    <property type="entry name" value="TetR_C_11"/>
    <property type="match status" value="1"/>
</dbReference>
<evidence type="ECO:0000259" key="5">
    <source>
        <dbReference type="PROSITE" id="PS50977"/>
    </source>
</evidence>
<evidence type="ECO:0000313" key="6">
    <source>
        <dbReference type="EMBL" id="BBX04823.1"/>
    </source>
</evidence>
<evidence type="ECO:0000313" key="7">
    <source>
        <dbReference type="Proteomes" id="UP000466681"/>
    </source>
</evidence>
<dbReference type="SUPFAM" id="SSF48498">
    <property type="entry name" value="Tetracyclin repressor-like, C-terminal domain"/>
    <property type="match status" value="1"/>
</dbReference>
<feature type="DNA-binding region" description="H-T-H motif" evidence="4">
    <location>
        <begin position="50"/>
        <end position="69"/>
    </location>
</feature>
<evidence type="ECO:0000256" key="3">
    <source>
        <dbReference type="ARBA" id="ARBA00023163"/>
    </source>
</evidence>
<name>A0AAD1HIQ2_9MYCO</name>
<keyword evidence="3" id="KW-0804">Transcription</keyword>
<gene>
    <name evidence="6" type="ORF">MMOR_57590</name>
</gene>
<dbReference type="Pfam" id="PF00440">
    <property type="entry name" value="TetR_N"/>
    <property type="match status" value="1"/>
</dbReference>
<dbReference type="InterPro" id="IPR011075">
    <property type="entry name" value="TetR_C"/>
</dbReference>
<dbReference type="PANTHER" id="PTHR30055:SF230">
    <property type="entry name" value="TRANSCRIPTIONAL REGULATORY PROTEIN (PROBABLY TETR-FAMILY)-RELATED"/>
    <property type="match status" value="1"/>
</dbReference>
<organism evidence="6 7">
    <name type="scientific">Mycolicibacterium moriokaense</name>
    <dbReference type="NCBI Taxonomy" id="39691"/>
    <lineage>
        <taxon>Bacteria</taxon>
        <taxon>Bacillati</taxon>
        <taxon>Actinomycetota</taxon>
        <taxon>Actinomycetes</taxon>
        <taxon>Mycobacteriales</taxon>
        <taxon>Mycobacteriaceae</taxon>
        <taxon>Mycolicibacterium</taxon>
    </lineage>
</organism>
<protein>
    <submittedName>
        <fullName evidence="6">TetR family transcriptional regulator</fullName>
    </submittedName>
</protein>
<evidence type="ECO:0000256" key="1">
    <source>
        <dbReference type="ARBA" id="ARBA00023015"/>
    </source>
</evidence>
<dbReference type="PANTHER" id="PTHR30055">
    <property type="entry name" value="HTH-TYPE TRANSCRIPTIONAL REGULATOR RUTR"/>
    <property type="match status" value="1"/>
</dbReference>
<dbReference type="KEGG" id="mmor:MMOR_57590"/>
<evidence type="ECO:0000256" key="4">
    <source>
        <dbReference type="PROSITE-ProRule" id="PRU00335"/>
    </source>
</evidence>
<evidence type="ECO:0000256" key="2">
    <source>
        <dbReference type="ARBA" id="ARBA00023125"/>
    </source>
</evidence>